<comment type="caution">
    <text evidence="1">The sequence shown here is derived from an EMBL/GenBank/DDBJ whole genome shotgun (WGS) entry which is preliminary data.</text>
</comment>
<protein>
    <submittedName>
        <fullName evidence="1">Uncharacterized protein</fullName>
    </submittedName>
</protein>
<dbReference type="EMBL" id="BONG01000001">
    <property type="protein sequence ID" value="GIF87078.1"/>
    <property type="molecule type" value="Genomic_DNA"/>
</dbReference>
<organism evidence="1 2">
    <name type="scientific">Catellatospora chokoriensis</name>
    <dbReference type="NCBI Taxonomy" id="310353"/>
    <lineage>
        <taxon>Bacteria</taxon>
        <taxon>Bacillati</taxon>
        <taxon>Actinomycetota</taxon>
        <taxon>Actinomycetes</taxon>
        <taxon>Micromonosporales</taxon>
        <taxon>Micromonosporaceae</taxon>
        <taxon>Catellatospora</taxon>
    </lineage>
</organism>
<proteinExistence type="predicted"/>
<gene>
    <name evidence="1" type="ORF">Cch02nite_05220</name>
</gene>
<evidence type="ECO:0000313" key="1">
    <source>
        <dbReference type="EMBL" id="GIF87078.1"/>
    </source>
</evidence>
<accession>A0A8J3JY36</accession>
<dbReference type="AlphaFoldDB" id="A0A8J3JY36"/>
<reference evidence="1 2" key="1">
    <citation type="submission" date="2021-01" db="EMBL/GenBank/DDBJ databases">
        <title>Whole genome shotgun sequence of Catellatospora chokoriensis NBRC 107358.</title>
        <authorList>
            <person name="Komaki H."/>
            <person name="Tamura T."/>
        </authorList>
    </citation>
    <scope>NUCLEOTIDE SEQUENCE [LARGE SCALE GENOMIC DNA]</scope>
    <source>
        <strain evidence="1 2">NBRC 107358</strain>
    </source>
</reference>
<keyword evidence="2" id="KW-1185">Reference proteome</keyword>
<dbReference type="Proteomes" id="UP000619293">
    <property type="component" value="Unassembled WGS sequence"/>
</dbReference>
<name>A0A8J3JY36_9ACTN</name>
<sequence length="178" mass="18159">MAFAGYRPAMISLGPVARVRTLVLGFFATAVAASVVAGVLLQGPATVSAGTYDGHVAFDMPADWVAEGCATPQPGCVRVAPPGTPVHTGVFVVVVAKDAAGLPVSTETRHVDAPGIESLTVDGRQATRIERGGTVAADLLTVQLDEAGSMAMVRCGGDPEIVATGCDIVMDSLEITWP</sequence>
<evidence type="ECO:0000313" key="2">
    <source>
        <dbReference type="Proteomes" id="UP000619293"/>
    </source>
</evidence>